<keyword evidence="4 6" id="KW-1133">Transmembrane helix</keyword>
<evidence type="ECO:0000256" key="4">
    <source>
        <dbReference type="ARBA" id="ARBA00022989"/>
    </source>
</evidence>
<comment type="caution">
    <text evidence="8">The sequence shown here is derived from an EMBL/GenBank/DDBJ whole genome shotgun (WGS) entry which is preliminary data.</text>
</comment>
<dbReference type="Pfam" id="PF00083">
    <property type="entry name" value="Sugar_tr"/>
    <property type="match status" value="1"/>
</dbReference>
<feature type="transmembrane region" description="Helical" evidence="6">
    <location>
        <begin position="59"/>
        <end position="78"/>
    </location>
</feature>
<feature type="domain" description="Major facilitator superfamily (MFS) profile" evidence="7">
    <location>
        <begin position="1"/>
        <end position="150"/>
    </location>
</feature>
<evidence type="ECO:0000256" key="3">
    <source>
        <dbReference type="ARBA" id="ARBA00022692"/>
    </source>
</evidence>
<dbReference type="Gene3D" id="1.20.1250.20">
    <property type="entry name" value="MFS general substrate transporter like domains"/>
    <property type="match status" value="1"/>
</dbReference>
<feature type="transmembrane region" description="Helical" evidence="6">
    <location>
        <begin position="6"/>
        <end position="24"/>
    </location>
</feature>
<evidence type="ECO:0000256" key="2">
    <source>
        <dbReference type="ARBA" id="ARBA00010992"/>
    </source>
</evidence>
<evidence type="ECO:0000256" key="6">
    <source>
        <dbReference type="SAM" id="Phobius"/>
    </source>
</evidence>
<keyword evidence="5 6" id="KW-0472">Membrane</keyword>
<comment type="subcellular location">
    <subcellularLocation>
        <location evidence="1">Membrane</location>
        <topology evidence="1">Multi-pass membrane protein</topology>
    </subcellularLocation>
</comment>
<dbReference type="InterPro" id="IPR005828">
    <property type="entry name" value="MFS_sugar_transport-like"/>
</dbReference>
<dbReference type="PROSITE" id="PS50850">
    <property type="entry name" value="MFS"/>
    <property type="match status" value="1"/>
</dbReference>
<evidence type="ECO:0000259" key="7">
    <source>
        <dbReference type="PROSITE" id="PS50850"/>
    </source>
</evidence>
<sequence>MALLMSGFLQIWFLISSFGTWYTIEKLGRRVSFMFTAVGMAVIMAILAAMVAINTKTSGIVATIMIFLYQSFYTWGFMGGTWVYGPEIMPLAHRAKGEGLATACLWLSSFIVVQIVPFAIAHIGWRTYIIFAVCNLAFVPMVYFLFPETAGFTLESIDLCFMDKSVSPVKKANELWRSMKNGEDIALDQAFSKEGEEDQVTKLSSAK</sequence>
<dbReference type="InterPro" id="IPR050360">
    <property type="entry name" value="MFS_Sugar_Transporters"/>
</dbReference>
<evidence type="ECO:0000256" key="1">
    <source>
        <dbReference type="ARBA" id="ARBA00004141"/>
    </source>
</evidence>
<dbReference type="EMBL" id="JAVRRG010000005">
    <property type="protein sequence ID" value="KAK5100942.1"/>
    <property type="molecule type" value="Genomic_DNA"/>
</dbReference>
<accession>A0ABR0KP27</accession>
<keyword evidence="9" id="KW-1185">Reference proteome</keyword>
<evidence type="ECO:0000256" key="5">
    <source>
        <dbReference type="ARBA" id="ARBA00023136"/>
    </source>
</evidence>
<dbReference type="InterPro" id="IPR020846">
    <property type="entry name" value="MFS_dom"/>
</dbReference>
<gene>
    <name evidence="8" type="ORF">LTR24_000790</name>
</gene>
<reference evidence="8 9" key="1">
    <citation type="submission" date="2023-08" db="EMBL/GenBank/DDBJ databases">
        <title>Black Yeasts Isolated from many extreme environments.</title>
        <authorList>
            <person name="Coleine C."/>
            <person name="Stajich J.E."/>
            <person name="Selbmann L."/>
        </authorList>
    </citation>
    <scope>NUCLEOTIDE SEQUENCE [LARGE SCALE GENOMIC DNA]</scope>
    <source>
        <strain evidence="8 9">CCFEE 5885</strain>
    </source>
</reference>
<dbReference type="SUPFAM" id="SSF103473">
    <property type="entry name" value="MFS general substrate transporter"/>
    <property type="match status" value="1"/>
</dbReference>
<dbReference type="PANTHER" id="PTHR48022:SF28">
    <property type="entry name" value="MAJOR FACILITATOR SUPERFAMILY (MFS) PROFILE DOMAIN-CONTAINING PROTEIN-RELATED"/>
    <property type="match status" value="1"/>
</dbReference>
<keyword evidence="3 6" id="KW-0812">Transmembrane</keyword>
<feature type="transmembrane region" description="Helical" evidence="6">
    <location>
        <begin position="99"/>
        <end position="121"/>
    </location>
</feature>
<dbReference type="Proteomes" id="UP001345013">
    <property type="component" value="Unassembled WGS sequence"/>
</dbReference>
<feature type="transmembrane region" description="Helical" evidence="6">
    <location>
        <begin position="31"/>
        <end position="53"/>
    </location>
</feature>
<evidence type="ECO:0000313" key="9">
    <source>
        <dbReference type="Proteomes" id="UP001345013"/>
    </source>
</evidence>
<evidence type="ECO:0000313" key="8">
    <source>
        <dbReference type="EMBL" id="KAK5100942.1"/>
    </source>
</evidence>
<dbReference type="InterPro" id="IPR036259">
    <property type="entry name" value="MFS_trans_sf"/>
</dbReference>
<name>A0ABR0KP27_9EURO</name>
<comment type="similarity">
    <text evidence="2">Belongs to the major facilitator superfamily. Sugar transporter (TC 2.A.1.1) family.</text>
</comment>
<feature type="transmembrane region" description="Helical" evidence="6">
    <location>
        <begin position="127"/>
        <end position="146"/>
    </location>
</feature>
<protein>
    <recommendedName>
        <fullName evidence="7">Major facilitator superfamily (MFS) profile domain-containing protein</fullName>
    </recommendedName>
</protein>
<organism evidence="8 9">
    <name type="scientific">Lithohypha guttulata</name>
    <dbReference type="NCBI Taxonomy" id="1690604"/>
    <lineage>
        <taxon>Eukaryota</taxon>
        <taxon>Fungi</taxon>
        <taxon>Dikarya</taxon>
        <taxon>Ascomycota</taxon>
        <taxon>Pezizomycotina</taxon>
        <taxon>Eurotiomycetes</taxon>
        <taxon>Chaetothyriomycetidae</taxon>
        <taxon>Chaetothyriales</taxon>
        <taxon>Trichomeriaceae</taxon>
        <taxon>Lithohypha</taxon>
    </lineage>
</organism>
<proteinExistence type="inferred from homology"/>
<dbReference type="PANTHER" id="PTHR48022">
    <property type="entry name" value="PLASTIDIC GLUCOSE TRANSPORTER 4"/>
    <property type="match status" value="1"/>
</dbReference>